<comment type="caution">
    <text evidence="2">The sequence shown here is derived from an EMBL/GenBank/DDBJ whole genome shotgun (WGS) entry which is preliminary data.</text>
</comment>
<evidence type="ECO:0000313" key="2">
    <source>
        <dbReference type="EMBL" id="TXK10521.1"/>
    </source>
</evidence>
<protein>
    <submittedName>
        <fullName evidence="2">Uncharacterized protein</fullName>
    </submittedName>
</protein>
<evidence type="ECO:0000313" key="3">
    <source>
        <dbReference type="Proteomes" id="UP000321034"/>
    </source>
</evidence>
<dbReference type="Proteomes" id="UP000321034">
    <property type="component" value="Unassembled WGS sequence"/>
</dbReference>
<name>A0A5C8HZQ1_9MICO</name>
<dbReference type="EMBL" id="VRSV01000002">
    <property type="protein sequence ID" value="TXK10521.1"/>
    <property type="molecule type" value="Genomic_DNA"/>
</dbReference>
<feature type="chain" id="PRO_5039533799" evidence="1">
    <location>
        <begin position="29"/>
        <end position="199"/>
    </location>
</feature>
<sequence>MPTSWIAGILTAAFLGATAAFGGLSAVAAPPVAELRAGDTHENDQFALTIERAVLIDDLTEAGITVEPGERVLAVILTAENVWTQALPSMGTSGVQAAVRAPALGEDGAAASAARLDDAVGSPWLQPRVPAEIVLTWAVADDALVGGDEITLDLRDLTLREGALVIDGEYWDSPTTVAHLTVEVRDVGSGATDETEGER</sequence>
<feature type="signal peptide" evidence="1">
    <location>
        <begin position="1"/>
        <end position="28"/>
    </location>
</feature>
<keyword evidence="1" id="KW-0732">Signal</keyword>
<gene>
    <name evidence="2" type="ORF">FVP77_13735</name>
</gene>
<dbReference type="AlphaFoldDB" id="A0A5C8HZQ1"/>
<reference evidence="2 3" key="1">
    <citation type="submission" date="2019-08" db="EMBL/GenBank/DDBJ databases">
        <authorList>
            <person name="Dong K."/>
        </authorList>
    </citation>
    <scope>NUCLEOTIDE SEQUENCE [LARGE SCALE GENOMIC DNA]</scope>
    <source>
        <strain evidence="2 3">JCM14558</strain>
    </source>
</reference>
<organism evidence="2 3">
    <name type="scientific">Microbacterium hatanonis</name>
    <dbReference type="NCBI Taxonomy" id="404366"/>
    <lineage>
        <taxon>Bacteria</taxon>
        <taxon>Bacillati</taxon>
        <taxon>Actinomycetota</taxon>
        <taxon>Actinomycetes</taxon>
        <taxon>Micrococcales</taxon>
        <taxon>Microbacteriaceae</taxon>
        <taxon>Microbacterium</taxon>
    </lineage>
</organism>
<dbReference type="OrthoDB" id="5071143at2"/>
<evidence type="ECO:0000256" key="1">
    <source>
        <dbReference type="SAM" id="SignalP"/>
    </source>
</evidence>
<accession>A0A5C8HZQ1</accession>
<keyword evidence="3" id="KW-1185">Reference proteome</keyword>
<proteinExistence type="predicted"/>